<dbReference type="Pfam" id="PF00413">
    <property type="entry name" value="Peptidase_M10"/>
    <property type="match status" value="1"/>
</dbReference>
<reference evidence="6 7" key="2">
    <citation type="submission" date="2019-08" db="EMBL/GenBank/DDBJ databases">
        <title>Jejuicoccus antrihumi gen. nov., sp. nov., a new member of the family Dermacoccaceae isolated from a cave.</title>
        <authorList>
            <person name="Schumann P."/>
            <person name="Kim I.S."/>
        </authorList>
    </citation>
    <scope>NUCLEOTIDE SEQUENCE [LARGE SCALE GENOMIC DNA]</scope>
    <source>
        <strain evidence="6 7">C5-26</strain>
    </source>
</reference>
<gene>
    <name evidence="6" type="ORF">FGL98_24205</name>
</gene>
<dbReference type="GO" id="GO:0031012">
    <property type="term" value="C:extracellular matrix"/>
    <property type="evidence" value="ECO:0007669"/>
    <property type="project" value="InterPro"/>
</dbReference>
<protein>
    <submittedName>
        <fullName evidence="6">Matrixin family metalloprotease</fullName>
    </submittedName>
</protein>
<reference evidence="6 7" key="1">
    <citation type="submission" date="2019-05" db="EMBL/GenBank/DDBJ databases">
        <authorList>
            <person name="Lee S.D."/>
        </authorList>
    </citation>
    <scope>NUCLEOTIDE SEQUENCE [LARGE SCALE GENOMIC DNA]</scope>
    <source>
        <strain evidence="6 7">C5-26</strain>
    </source>
</reference>
<dbReference type="InterPro" id="IPR021190">
    <property type="entry name" value="Pept_M10A"/>
</dbReference>
<comment type="caution">
    <text evidence="6">The sequence shown here is derived from an EMBL/GenBank/DDBJ whole genome shotgun (WGS) entry which is preliminary data.</text>
</comment>
<dbReference type="Proteomes" id="UP000320244">
    <property type="component" value="Unassembled WGS sequence"/>
</dbReference>
<keyword evidence="6" id="KW-0482">Metalloprotease</keyword>
<dbReference type="InterPro" id="IPR001818">
    <property type="entry name" value="Pept_M10_metallopeptidase"/>
</dbReference>
<evidence type="ECO:0000256" key="4">
    <source>
        <dbReference type="ARBA" id="ARBA00022833"/>
    </source>
</evidence>
<dbReference type="AlphaFoldDB" id="A0A563DQI0"/>
<keyword evidence="7" id="KW-1185">Reference proteome</keyword>
<evidence type="ECO:0000313" key="6">
    <source>
        <dbReference type="EMBL" id="TWP32446.1"/>
    </source>
</evidence>
<evidence type="ECO:0000313" key="7">
    <source>
        <dbReference type="Proteomes" id="UP000320244"/>
    </source>
</evidence>
<dbReference type="SUPFAM" id="SSF55486">
    <property type="entry name" value="Metalloproteases ('zincins'), catalytic domain"/>
    <property type="match status" value="1"/>
</dbReference>
<evidence type="ECO:0000256" key="3">
    <source>
        <dbReference type="ARBA" id="ARBA00022801"/>
    </source>
</evidence>
<dbReference type="GO" id="GO:0008270">
    <property type="term" value="F:zinc ion binding"/>
    <property type="evidence" value="ECO:0007669"/>
    <property type="project" value="InterPro"/>
</dbReference>
<evidence type="ECO:0000256" key="1">
    <source>
        <dbReference type="ARBA" id="ARBA00022670"/>
    </source>
</evidence>
<dbReference type="Gene3D" id="3.40.390.10">
    <property type="entry name" value="Collagenase (Catalytic Domain)"/>
    <property type="match status" value="1"/>
</dbReference>
<keyword evidence="4" id="KW-0862">Zinc</keyword>
<organism evidence="6 7">
    <name type="scientific">Leekyejoonella antrihumi</name>
    <dbReference type="NCBI Taxonomy" id="1660198"/>
    <lineage>
        <taxon>Bacteria</taxon>
        <taxon>Bacillati</taxon>
        <taxon>Actinomycetota</taxon>
        <taxon>Actinomycetes</taxon>
        <taxon>Micrococcales</taxon>
        <taxon>Dermacoccaceae</taxon>
        <taxon>Leekyejoonella</taxon>
    </lineage>
</organism>
<evidence type="ECO:0000259" key="5">
    <source>
        <dbReference type="Pfam" id="PF00413"/>
    </source>
</evidence>
<sequence>MPNRPAAAQMLPLALSVEVFLLGLSVAFGPVASAYTLEGLRWGGNPSSGCCASFNVQFQTGMVSSDITSWNNGIAAWGGSAANVVYVTRSNSPLVVSDTYRSDIDWDGLTNYAGSSGQFTSVRAYLNHYYTQSYSATVSQGVAAHELGHAVGLGHSAASCALMLPTTPGRDSCGAWIPKADDIAGMNSLY</sequence>
<name>A0A563DQI0_9MICO</name>
<keyword evidence="1 6" id="KW-0645">Protease</keyword>
<accession>A0A563DQI0</accession>
<dbReference type="OrthoDB" id="4146452at2"/>
<dbReference type="EMBL" id="VCQV01000075">
    <property type="protein sequence ID" value="TWP32446.1"/>
    <property type="molecule type" value="Genomic_DNA"/>
</dbReference>
<dbReference type="GO" id="GO:0006508">
    <property type="term" value="P:proteolysis"/>
    <property type="evidence" value="ECO:0007669"/>
    <property type="project" value="UniProtKB-KW"/>
</dbReference>
<keyword evidence="2" id="KW-0479">Metal-binding</keyword>
<dbReference type="InterPro" id="IPR024079">
    <property type="entry name" value="MetalloPept_cat_dom_sf"/>
</dbReference>
<keyword evidence="3" id="KW-0378">Hydrolase</keyword>
<dbReference type="GO" id="GO:0004222">
    <property type="term" value="F:metalloendopeptidase activity"/>
    <property type="evidence" value="ECO:0007669"/>
    <property type="project" value="InterPro"/>
</dbReference>
<evidence type="ECO:0000256" key="2">
    <source>
        <dbReference type="ARBA" id="ARBA00022723"/>
    </source>
</evidence>
<dbReference type="PRINTS" id="PR00138">
    <property type="entry name" value="MATRIXIN"/>
</dbReference>
<feature type="domain" description="Peptidase M10 metallopeptidase" evidence="5">
    <location>
        <begin position="134"/>
        <end position="190"/>
    </location>
</feature>
<proteinExistence type="predicted"/>